<dbReference type="NCBIfam" id="TIGR01450">
    <property type="entry name" value="recC"/>
    <property type="match status" value="1"/>
</dbReference>
<keyword evidence="7 10" id="KW-0067">ATP-binding</keyword>
<evidence type="ECO:0000313" key="13">
    <source>
        <dbReference type="EMBL" id="NKE64845.1"/>
    </source>
</evidence>
<comment type="function">
    <text evidence="10">A helicase/nuclease that prepares dsDNA breaks (DSB) for recombinational DNA repair. Binds to DSBs and unwinds DNA via a highly rapid and processive ATP-dependent bidirectional helicase activity. Unwinds dsDNA until it encounters a Chi (crossover hotspot instigator) sequence from the 3' direction. Cuts ssDNA a few nucleotides 3' to the Chi site. The properties and activities of the enzyme are changed at Chi. The Chi-altered holoenzyme produces a long 3'-ssDNA overhang and facilitates RecA-binding to the ssDNA for homologous DNA recombination and repair. Holoenzyme degrades any linearized DNA that is unable to undergo homologous recombination. In the holoenzyme this subunit recognizes the wild-type Chi sequence, and when added to isolated RecB increases its ATP-dependent helicase processivity.</text>
</comment>
<evidence type="ECO:0000256" key="1">
    <source>
        <dbReference type="ARBA" id="ARBA00022722"/>
    </source>
</evidence>
<dbReference type="GO" id="GO:0005524">
    <property type="term" value="F:ATP binding"/>
    <property type="evidence" value="ECO:0007669"/>
    <property type="project" value="UniProtKB-UniRule"/>
</dbReference>
<feature type="domain" description="RecC C-terminal" evidence="12">
    <location>
        <begin position="863"/>
        <end position="1090"/>
    </location>
</feature>
<feature type="region of interest" description="Disordered" evidence="11">
    <location>
        <begin position="810"/>
        <end position="844"/>
    </location>
</feature>
<keyword evidence="5 10" id="KW-0347">Helicase</keyword>
<dbReference type="PANTHER" id="PTHR30591">
    <property type="entry name" value="RECBCD ENZYME SUBUNIT RECC"/>
    <property type="match status" value="1"/>
</dbReference>
<dbReference type="Pfam" id="PF04257">
    <property type="entry name" value="Exonuc_V_gamma"/>
    <property type="match status" value="1"/>
</dbReference>
<evidence type="ECO:0000256" key="2">
    <source>
        <dbReference type="ARBA" id="ARBA00022741"/>
    </source>
</evidence>
<feature type="region of interest" description="Disordered" evidence="11">
    <location>
        <begin position="152"/>
        <end position="190"/>
    </location>
</feature>
<dbReference type="Gene3D" id="1.10.10.160">
    <property type="match status" value="1"/>
</dbReference>
<keyword evidence="9 10" id="KW-0234">DNA repair</keyword>
<dbReference type="GO" id="GO:0003677">
    <property type="term" value="F:DNA binding"/>
    <property type="evidence" value="ECO:0007669"/>
    <property type="project" value="UniProtKB-UniRule"/>
</dbReference>
<evidence type="ECO:0000256" key="5">
    <source>
        <dbReference type="ARBA" id="ARBA00022806"/>
    </source>
</evidence>
<evidence type="ECO:0000256" key="11">
    <source>
        <dbReference type="SAM" id="MobiDB-lite"/>
    </source>
</evidence>
<dbReference type="SUPFAM" id="SSF52540">
    <property type="entry name" value="P-loop containing nucleoside triphosphate hydrolases"/>
    <property type="match status" value="2"/>
</dbReference>
<evidence type="ECO:0000256" key="6">
    <source>
        <dbReference type="ARBA" id="ARBA00022839"/>
    </source>
</evidence>
<dbReference type="InterPro" id="IPR011335">
    <property type="entry name" value="Restrct_endonuc-II-like"/>
</dbReference>
<dbReference type="InterPro" id="IPR006697">
    <property type="entry name" value="RecC"/>
</dbReference>
<evidence type="ECO:0000256" key="4">
    <source>
        <dbReference type="ARBA" id="ARBA00022801"/>
    </source>
</evidence>
<evidence type="ECO:0000256" key="3">
    <source>
        <dbReference type="ARBA" id="ARBA00022763"/>
    </source>
</evidence>
<keyword evidence="1 10" id="KW-0540">Nuclease</keyword>
<gene>
    <name evidence="10 13" type="primary">recC</name>
    <name evidence="13" type="ORF">RAMLITH_03345</name>
</gene>
<evidence type="ECO:0000256" key="10">
    <source>
        <dbReference type="HAMAP-Rule" id="MF_01486"/>
    </source>
</evidence>
<dbReference type="InterPro" id="IPR027417">
    <property type="entry name" value="P-loop_NTPase"/>
</dbReference>
<comment type="similarity">
    <text evidence="10">Belongs to the RecC family.</text>
</comment>
<dbReference type="AlphaFoldDB" id="A0A7X6DCX4"/>
<accession>A0A7X6DCX4</accession>
<dbReference type="GO" id="GO:0003678">
    <property type="term" value="F:DNA helicase activity"/>
    <property type="evidence" value="ECO:0007669"/>
    <property type="project" value="UniProtKB-UniRule"/>
</dbReference>
<keyword evidence="8 10" id="KW-0238">DNA-binding</keyword>
<dbReference type="InterPro" id="IPR041500">
    <property type="entry name" value="RecC_C"/>
</dbReference>
<name>A0A7X6DCX4_9BURK</name>
<feature type="compositionally biased region" description="Basic and acidic residues" evidence="11">
    <location>
        <begin position="161"/>
        <end position="173"/>
    </location>
</feature>
<dbReference type="GO" id="GO:0000724">
    <property type="term" value="P:double-strand break repair via homologous recombination"/>
    <property type="evidence" value="ECO:0007669"/>
    <property type="project" value="UniProtKB-UniRule"/>
</dbReference>
<keyword evidence="6 10" id="KW-0269">Exonuclease</keyword>
<dbReference type="Proteomes" id="UP000521868">
    <property type="component" value="Unassembled WGS sequence"/>
</dbReference>
<reference evidence="13 14" key="1">
    <citation type="journal article" date="2020" name="Nature">
        <title>Bacterial chemolithoautotrophy via manganese oxidation.</title>
        <authorList>
            <person name="Yu H."/>
            <person name="Leadbetter J.R."/>
        </authorList>
    </citation>
    <scope>NUCLEOTIDE SEQUENCE [LARGE SCALE GENOMIC DNA]</scope>
    <source>
        <strain evidence="13 14">RBP-1</strain>
    </source>
</reference>
<keyword evidence="2 10" id="KW-0547">Nucleotide-binding</keyword>
<feature type="compositionally biased region" description="Low complexity" evidence="11">
    <location>
        <begin position="813"/>
        <end position="822"/>
    </location>
</feature>
<keyword evidence="3 10" id="KW-0227">DNA damage</keyword>
<keyword evidence="14" id="KW-1185">Reference proteome</keyword>
<evidence type="ECO:0000256" key="7">
    <source>
        <dbReference type="ARBA" id="ARBA00022840"/>
    </source>
</evidence>
<dbReference type="Pfam" id="PF17946">
    <property type="entry name" value="RecC_C"/>
    <property type="match status" value="1"/>
</dbReference>
<evidence type="ECO:0000256" key="8">
    <source>
        <dbReference type="ARBA" id="ARBA00023125"/>
    </source>
</evidence>
<dbReference type="HAMAP" id="MF_01486">
    <property type="entry name" value="RecC"/>
    <property type="match status" value="1"/>
</dbReference>
<keyword evidence="4 10" id="KW-0378">Hydrolase</keyword>
<dbReference type="Gene3D" id="1.10.10.990">
    <property type="match status" value="1"/>
</dbReference>
<dbReference type="PIRSF" id="PIRSF000980">
    <property type="entry name" value="RecC"/>
    <property type="match status" value="1"/>
</dbReference>
<evidence type="ECO:0000256" key="9">
    <source>
        <dbReference type="ARBA" id="ARBA00023204"/>
    </source>
</evidence>
<dbReference type="Gene3D" id="3.40.50.300">
    <property type="entry name" value="P-loop containing nucleotide triphosphate hydrolases"/>
    <property type="match status" value="2"/>
</dbReference>
<dbReference type="GO" id="GO:0008854">
    <property type="term" value="F:exodeoxyribonuclease V activity"/>
    <property type="evidence" value="ECO:0007669"/>
    <property type="project" value="InterPro"/>
</dbReference>
<protein>
    <recommendedName>
        <fullName evidence="10">RecBCD enzyme subunit RecC</fullName>
    </recommendedName>
    <alternativeName>
        <fullName evidence="10">Exonuclease V subunit RecC</fullName>
        <shortName evidence="10">ExoV subunit RecC</shortName>
    </alternativeName>
    <alternativeName>
        <fullName evidence="10">Helicase/nuclease RecBCD subunit RecC</fullName>
    </alternativeName>
</protein>
<comment type="caution">
    <text evidence="13">The sequence shown here is derived from an EMBL/GenBank/DDBJ whole genome shotgun (WGS) entry which is preliminary data.</text>
</comment>
<dbReference type="PANTHER" id="PTHR30591:SF1">
    <property type="entry name" value="RECBCD ENZYME SUBUNIT RECC"/>
    <property type="match status" value="1"/>
</dbReference>
<comment type="subunit">
    <text evidence="10">Heterotrimer of RecB, RecC and RecD. All subunits contribute to DNA-binding.</text>
</comment>
<feature type="compositionally biased region" description="Gly residues" evidence="11">
    <location>
        <begin position="824"/>
        <end position="835"/>
    </location>
</feature>
<dbReference type="RefSeq" id="WP_168105897.1">
    <property type="nucleotide sequence ID" value="NZ_VTOX01000001.1"/>
</dbReference>
<dbReference type="InterPro" id="IPR013986">
    <property type="entry name" value="DExx_box_DNA_helicase_dom_sf"/>
</dbReference>
<organism evidence="13 14">
    <name type="scientific">Ramlibacter lithotrophicus</name>
    <dbReference type="NCBI Taxonomy" id="2606681"/>
    <lineage>
        <taxon>Bacteria</taxon>
        <taxon>Pseudomonadati</taxon>
        <taxon>Pseudomonadota</taxon>
        <taxon>Betaproteobacteria</taxon>
        <taxon>Burkholderiales</taxon>
        <taxon>Comamonadaceae</taxon>
        <taxon>Ramlibacter</taxon>
    </lineage>
</organism>
<evidence type="ECO:0000259" key="12">
    <source>
        <dbReference type="Pfam" id="PF17946"/>
    </source>
</evidence>
<dbReference type="SUPFAM" id="SSF52980">
    <property type="entry name" value="Restriction endonuclease-like"/>
    <property type="match status" value="1"/>
</dbReference>
<dbReference type="Gene3D" id="3.40.50.10930">
    <property type="match status" value="1"/>
</dbReference>
<dbReference type="EMBL" id="VTOX01000001">
    <property type="protein sequence ID" value="NKE64845.1"/>
    <property type="molecule type" value="Genomic_DNA"/>
</dbReference>
<proteinExistence type="inferred from homology"/>
<comment type="miscellaneous">
    <text evidence="10">In the RecBCD complex, RecB has a slow 3'-5' helicase, an exonuclease activity and loads RecA onto ssDNA, RecD has a fast 5'-3' helicase activity, while RecC stimulates the ATPase and processivity of the RecB helicase and contributes to recognition of the Chi site.</text>
</comment>
<sequence length="1155" mass="124471">MLYVHSSNRYETLARRLLDQLGGTRDDVFASDQVVVPSAAMQRHLTLAMADAHGICANVEFVYLARWLWRQVARVVQGVAAESPFDPAALAWRVYAAFGDAAFVDAHPRLGGYLATAGADHVMRYELAVKTAALLEQYVTYRPDWLAKWQGASAPHPGPHPGREREQNPRQRDGLSSLPPGPGAGRGGDTAAADEAWQAALWRRIARELELQADNPLALLVRELERGGATRAREAGLPPAVHVFGLSAMPPLHLQALQALGRSMDVHVYALNPCREYWFDLVDLKQLSQLDAAGQAQAFDVGHRLLASWGKQTQSSLALLTGIGEGEGAQGAEEYQRAGSASLLARLQDSILDLQELEPASIDLAGGDRSIEVHVCHSLTRELEVLHDHLLGLFAADDSLEPSDILVVTPDLPGAAPLIEAVFGTMPPQRRIAYAITGLGRSTVNAPVRALLQLLALAASRCTATAVFGLLQQPVVARRFGFDDEGLLQVHDWIRESGIHWGLDQDHVAGLDLPAQAAHTLADGLERLYLGYALPGHVQEPFGGLQPSGGAEGSSAVALGAFWRFVQALQDLRGAMARARTGGDWVSWLHAAADQFISGAHGEIEDLLELHATLDQLGDAMLRGGLDEPVPSSVIRAALESAFEDPARGGVPTGRVTFAGMASLRNVPFKVICAIGLNDRAFPTADRPPEFDLMARAPRLGDRQRRTDQRTLFLDLVLAARRSLYLSYAGRSIHDNAPLPPSVLIAELLDVLVPAIAASGDSEAALKAAREHLVVAHPLQPFSPDAFSAADERVRSFDADLAQALREALTATPDAGGRAPRAGPGPGSGPPGEAGGEADEEEAAAPDAACFFTEPLAEPGPEWRTVPIARLVEFFRNPSQYLLRRRLNLDLGWDEAPLDDDEPFLPDVPSRSQLAQRLLPLLLEGTDLATARRLAQAGTELPGGVIGRAEMERELARLGRFAQAVRRASAGDVLPPHQASIELAVAGEPWAIQGAFADLRPAGAVRWRYDDERPNDVLAAWVHHLALCAQPHPDGEPVTRSVTRLGTRTYSALGAAEAREHLARLVALYRAGLARPLHFFPKSAWALLQEGERAARQKWTGGNSEFGGERDHAAYRLALRGVAEPLDGEFRESAATVFGHIPGDWLPHVSCGEQA</sequence>
<evidence type="ECO:0000313" key="14">
    <source>
        <dbReference type="Proteomes" id="UP000521868"/>
    </source>
</evidence>
<dbReference type="GO" id="GO:0009338">
    <property type="term" value="C:exodeoxyribonuclease V complex"/>
    <property type="evidence" value="ECO:0007669"/>
    <property type="project" value="InterPro"/>
</dbReference>